<evidence type="ECO:0000313" key="2">
    <source>
        <dbReference type="EMBL" id="GAA0268933.1"/>
    </source>
</evidence>
<sequence>MSPDPVDAPRPDPTPSPEPDRGAGDPAGVPASEAPPKKSSQARDEIRNNAQNPRQAAAANRNLRDARAVFGSGGTQISGDASVDGDVISRDKIVYQVFGTNRSVATYIIDTASTAAFAEGPGYPELQTLLVDRRVILLQAPRGHGKAAAALSALLGAGYPDLRRYDPDVTTDDVVNSLRENTGYLIDDLTEVSARRLTVRALEDLETKLESCRAHLVVTIGDGVTFTDPGIHRFVQQLGAPASVDAVYHAHLRHHLGPDRAAPVIALTEISSLFAAEVPASAALSRAAEFARHVAELERRGKVDPHLLRTRMRRDVRREVESWFVDLPGSQLRCLAVALSLLDGLPYETVVAAADELRLRLEPPLPPGSLNAPPPADRFADSKTQRMGRLRADLFAEAANSPFGEVPAQLIRYRDPAYPGEVLGLVWREYDDARDDFQHWLRAMGDHPSEIVRIRAATAVGLLSLEAFDLLHRTVLQPWATSDSVNQREMAAYALQQPGTSDSLRKQVIALVDDWTSDSSPELQEVVARVYGAALGTEAPEHALEQLGVLADTEHFEVAFAIGKSLAEIVEADDTRTTSVLESILNWLSDDELTRRLTGQVAFLRLAADLRTAGPDGDEAEWPLLLRLADDDEPLRRQLARAWRETLLGRPLHEAAASMIGVWAGLAEQSASARAALATLLAMVADGQRRATRTVDYLARGWRTRHDNDPAERTAAAVLDALT</sequence>
<protein>
    <submittedName>
        <fullName evidence="2">Uncharacterized protein</fullName>
    </submittedName>
</protein>
<feature type="compositionally biased region" description="Low complexity" evidence="1">
    <location>
        <begin position="48"/>
        <end position="58"/>
    </location>
</feature>
<dbReference type="Gene3D" id="1.25.10.10">
    <property type="entry name" value="Leucine-rich Repeat Variant"/>
    <property type="match status" value="1"/>
</dbReference>
<name>A0ABP3EMC5_9ACTN</name>
<evidence type="ECO:0000313" key="3">
    <source>
        <dbReference type="Proteomes" id="UP001500967"/>
    </source>
</evidence>
<comment type="caution">
    <text evidence="2">The sequence shown here is derived from an EMBL/GenBank/DDBJ whole genome shotgun (WGS) entry which is preliminary data.</text>
</comment>
<dbReference type="EMBL" id="BAAAGX010000028">
    <property type="protein sequence ID" value="GAA0268933.1"/>
    <property type="molecule type" value="Genomic_DNA"/>
</dbReference>
<proteinExistence type="predicted"/>
<feature type="region of interest" description="Disordered" evidence="1">
    <location>
        <begin position="1"/>
        <end position="58"/>
    </location>
</feature>
<dbReference type="InterPro" id="IPR016024">
    <property type="entry name" value="ARM-type_fold"/>
</dbReference>
<keyword evidence="3" id="KW-1185">Reference proteome</keyword>
<gene>
    <name evidence="2" type="ORF">GCM10009539_65050</name>
</gene>
<dbReference type="Proteomes" id="UP001500967">
    <property type="component" value="Unassembled WGS sequence"/>
</dbReference>
<accession>A0ABP3EMC5</accession>
<dbReference type="SUPFAM" id="SSF48371">
    <property type="entry name" value="ARM repeat"/>
    <property type="match status" value="1"/>
</dbReference>
<dbReference type="RefSeq" id="WP_344652755.1">
    <property type="nucleotide sequence ID" value="NZ_BAAAGX010000028.1"/>
</dbReference>
<organism evidence="2 3">
    <name type="scientific">Cryptosporangium japonicum</name>
    <dbReference type="NCBI Taxonomy" id="80872"/>
    <lineage>
        <taxon>Bacteria</taxon>
        <taxon>Bacillati</taxon>
        <taxon>Actinomycetota</taxon>
        <taxon>Actinomycetes</taxon>
        <taxon>Cryptosporangiales</taxon>
        <taxon>Cryptosporangiaceae</taxon>
        <taxon>Cryptosporangium</taxon>
    </lineage>
</organism>
<reference evidence="3" key="1">
    <citation type="journal article" date="2019" name="Int. J. Syst. Evol. Microbiol.">
        <title>The Global Catalogue of Microorganisms (GCM) 10K type strain sequencing project: providing services to taxonomists for standard genome sequencing and annotation.</title>
        <authorList>
            <consortium name="The Broad Institute Genomics Platform"/>
            <consortium name="The Broad Institute Genome Sequencing Center for Infectious Disease"/>
            <person name="Wu L."/>
            <person name="Ma J."/>
        </authorList>
    </citation>
    <scope>NUCLEOTIDE SEQUENCE [LARGE SCALE GENOMIC DNA]</scope>
    <source>
        <strain evidence="3">JCM 10425</strain>
    </source>
</reference>
<evidence type="ECO:0000256" key="1">
    <source>
        <dbReference type="SAM" id="MobiDB-lite"/>
    </source>
</evidence>
<dbReference type="InterPro" id="IPR011989">
    <property type="entry name" value="ARM-like"/>
</dbReference>
<feature type="compositionally biased region" description="Pro residues" evidence="1">
    <location>
        <begin position="1"/>
        <end position="17"/>
    </location>
</feature>